<gene>
    <name evidence="2" type="ORF">BC349_19655</name>
</gene>
<dbReference type="EMBL" id="MBUA01000007">
    <property type="protein sequence ID" value="MBC6490689.1"/>
    <property type="molecule type" value="Genomic_DNA"/>
</dbReference>
<evidence type="ECO:0000313" key="2">
    <source>
        <dbReference type="EMBL" id="MBC6490689.1"/>
    </source>
</evidence>
<sequence length="197" mass="22607">MTHPALPIIIGLVCTSFFLFLLINGFRHRSVNSIMYSIGFLLLAIFSFFWLSFIAIGKAYKMVNDILPDSIGILKPRNPVDAYLSIFGPANETCVKTLNFTDQIVPRLDCCIWIEFKTCPKEIERIISLNSYKVSEHASLDTLNYLPTYTPRPYWWQLQTLGQNVIVFRDDSKLPNHDKILIISTDSSHGFYCDMLD</sequence>
<feature type="transmembrane region" description="Helical" evidence="1">
    <location>
        <begin position="38"/>
        <end position="60"/>
    </location>
</feature>
<evidence type="ECO:0000256" key="1">
    <source>
        <dbReference type="SAM" id="Phobius"/>
    </source>
</evidence>
<comment type="caution">
    <text evidence="2">The sequence shown here is derived from an EMBL/GenBank/DDBJ whole genome shotgun (WGS) entry which is preliminary data.</text>
</comment>
<dbReference type="Proteomes" id="UP000765802">
    <property type="component" value="Unassembled WGS sequence"/>
</dbReference>
<keyword evidence="1" id="KW-1133">Transmembrane helix</keyword>
<reference evidence="2 3" key="1">
    <citation type="submission" date="2016-07" db="EMBL/GenBank/DDBJ databases">
        <title>Genome analysis of Flavihumibacter stibioxidans YS-17.</title>
        <authorList>
            <person name="Shi K."/>
            <person name="Han Y."/>
            <person name="Wang G."/>
        </authorList>
    </citation>
    <scope>NUCLEOTIDE SEQUENCE [LARGE SCALE GENOMIC DNA]</scope>
    <source>
        <strain evidence="2 3">YS-17</strain>
    </source>
</reference>
<feature type="transmembrane region" description="Helical" evidence="1">
    <location>
        <begin position="6"/>
        <end position="26"/>
    </location>
</feature>
<name>A0ABR7M824_9BACT</name>
<organism evidence="2 3">
    <name type="scientific">Flavihumibacter stibioxidans</name>
    <dbReference type="NCBI Taxonomy" id="1834163"/>
    <lineage>
        <taxon>Bacteria</taxon>
        <taxon>Pseudomonadati</taxon>
        <taxon>Bacteroidota</taxon>
        <taxon>Chitinophagia</taxon>
        <taxon>Chitinophagales</taxon>
        <taxon>Chitinophagaceae</taxon>
        <taxon>Flavihumibacter</taxon>
    </lineage>
</organism>
<keyword evidence="1" id="KW-0812">Transmembrane</keyword>
<keyword evidence="1" id="KW-0472">Membrane</keyword>
<proteinExistence type="predicted"/>
<keyword evidence="3" id="KW-1185">Reference proteome</keyword>
<accession>A0ABR7M824</accession>
<protein>
    <submittedName>
        <fullName evidence="2">Uncharacterized protein</fullName>
    </submittedName>
</protein>
<evidence type="ECO:0000313" key="3">
    <source>
        <dbReference type="Proteomes" id="UP000765802"/>
    </source>
</evidence>